<accession>A0A2P2PH76</accession>
<sequence>MPSQNFTTLRSGEGQMLPKSKRHGDNVRRTTGQQTTVVYAKNIVGTKMKDTF</sequence>
<organism evidence="2">
    <name type="scientific">Rhizophora mucronata</name>
    <name type="common">Asiatic mangrove</name>
    <dbReference type="NCBI Taxonomy" id="61149"/>
    <lineage>
        <taxon>Eukaryota</taxon>
        <taxon>Viridiplantae</taxon>
        <taxon>Streptophyta</taxon>
        <taxon>Embryophyta</taxon>
        <taxon>Tracheophyta</taxon>
        <taxon>Spermatophyta</taxon>
        <taxon>Magnoliopsida</taxon>
        <taxon>eudicotyledons</taxon>
        <taxon>Gunneridae</taxon>
        <taxon>Pentapetalae</taxon>
        <taxon>rosids</taxon>
        <taxon>fabids</taxon>
        <taxon>Malpighiales</taxon>
        <taxon>Rhizophoraceae</taxon>
        <taxon>Rhizophora</taxon>
    </lineage>
</organism>
<protein>
    <submittedName>
        <fullName evidence="2">Uncharacterized protein</fullName>
    </submittedName>
</protein>
<dbReference type="EMBL" id="GGEC01073660">
    <property type="protein sequence ID" value="MBX54144.1"/>
    <property type="molecule type" value="Transcribed_RNA"/>
</dbReference>
<name>A0A2P2PH76_RHIMU</name>
<feature type="region of interest" description="Disordered" evidence="1">
    <location>
        <begin position="1"/>
        <end position="33"/>
    </location>
</feature>
<evidence type="ECO:0000256" key="1">
    <source>
        <dbReference type="SAM" id="MobiDB-lite"/>
    </source>
</evidence>
<reference evidence="2" key="1">
    <citation type="submission" date="2018-02" db="EMBL/GenBank/DDBJ databases">
        <title>Rhizophora mucronata_Transcriptome.</title>
        <authorList>
            <person name="Meera S.P."/>
            <person name="Sreeshan A."/>
            <person name="Augustine A."/>
        </authorList>
    </citation>
    <scope>NUCLEOTIDE SEQUENCE</scope>
    <source>
        <tissue evidence="2">Leaf</tissue>
    </source>
</reference>
<evidence type="ECO:0000313" key="2">
    <source>
        <dbReference type="EMBL" id="MBX54144.1"/>
    </source>
</evidence>
<feature type="compositionally biased region" description="Polar residues" evidence="1">
    <location>
        <begin position="1"/>
        <end position="10"/>
    </location>
</feature>
<dbReference type="AlphaFoldDB" id="A0A2P2PH76"/>
<proteinExistence type="predicted"/>